<dbReference type="InterPro" id="IPR013320">
    <property type="entry name" value="ConA-like_dom_sf"/>
</dbReference>
<dbReference type="Pfam" id="PF13385">
    <property type="entry name" value="Laminin_G_3"/>
    <property type="match status" value="1"/>
</dbReference>
<dbReference type="GO" id="GO:0004553">
    <property type="term" value="F:hydrolase activity, hydrolyzing O-glycosyl compounds"/>
    <property type="evidence" value="ECO:0007669"/>
    <property type="project" value="UniProtKB-ARBA"/>
</dbReference>
<dbReference type="AlphaFoldDB" id="A0A4R0MYG0"/>
<gene>
    <name evidence="1" type="ORF">EZ428_09510</name>
</gene>
<evidence type="ECO:0000313" key="2">
    <source>
        <dbReference type="Proteomes" id="UP000292884"/>
    </source>
</evidence>
<dbReference type="OrthoDB" id="279982at2"/>
<dbReference type="EMBL" id="SJSK01000002">
    <property type="protein sequence ID" value="TCC91967.1"/>
    <property type="molecule type" value="Genomic_DNA"/>
</dbReference>
<dbReference type="Proteomes" id="UP000292884">
    <property type="component" value="Unassembled WGS sequence"/>
</dbReference>
<dbReference type="SUPFAM" id="SSF49899">
    <property type="entry name" value="Concanavalin A-like lectins/glucanases"/>
    <property type="match status" value="1"/>
</dbReference>
<keyword evidence="2" id="KW-1185">Reference proteome</keyword>
<name>A0A4R0MYG0_9SPHI</name>
<dbReference type="InterPro" id="IPR017850">
    <property type="entry name" value="Alkaline_phosphatase_core_sf"/>
</dbReference>
<proteinExistence type="predicted"/>
<reference evidence="1 2" key="1">
    <citation type="submission" date="2019-02" db="EMBL/GenBank/DDBJ databases">
        <title>Pedobacter sp. RP-1-13 sp. nov., isolated from Arctic soil.</title>
        <authorList>
            <person name="Dahal R.H."/>
        </authorList>
    </citation>
    <scope>NUCLEOTIDE SEQUENCE [LARGE SCALE GENOMIC DNA]</scope>
    <source>
        <strain evidence="1 2">RP-1-13</strain>
    </source>
</reference>
<organism evidence="1 2">
    <name type="scientific">Pedobacter frigiditerrae</name>
    <dbReference type="NCBI Taxonomy" id="2530452"/>
    <lineage>
        <taxon>Bacteria</taxon>
        <taxon>Pseudomonadati</taxon>
        <taxon>Bacteroidota</taxon>
        <taxon>Sphingobacteriia</taxon>
        <taxon>Sphingobacteriales</taxon>
        <taxon>Sphingobacteriaceae</taxon>
        <taxon>Pedobacter</taxon>
    </lineage>
</organism>
<dbReference type="GO" id="GO:0005975">
    <property type="term" value="P:carbohydrate metabolic process"/>
    <property type="evidence" value="ECO:0007669"/>
    <property type="project" value="UniProtKB-ARBA"/>
</dbReference>
<evidence type="ECO:0000313" key="1">
    <source>
        <dbReference type="EMBL" id="TCC91967.1"/>
    </source>
</evidence>
<protein>
    <submittedName>
        <fullName evidence="1">DUF4983 domain-containing protein</fullName>
    </submittedName>
</protein>
<dbReference type="Gene3D" id="2.60.120.200">
    <property type="match status" value="1"/>
</dbReference>
<dbReference type="SUPFAM" id="SSF53649">
    <property type="entry name" value="Alkaline phosphatase-like"/>
    <property type="match status" value="1"/>
</dbReference>
<dbReference type="Gene3D" id="3.40.720.10">
    <property type="entry name" value="Alkaline Phosphatase, subunit A"/>
    <property type="match status" value="1"/>
</dbReference>
<sequence length="579" mass="62173">MKRIMNLNFKHLIAIMIMCLVGLNFGCNKDFENTLPKSYKDNVASLGDGSKKVLYIILDGVTGASIKALAPQNITLINEKATYTFDGLTDDNLNVMTNAAAWTTMLTGAEYTTHNVTTEDFSDLNLQPIPTIFTRIKSTISNARMVSIASTAAFNDKLAGDATVKQNLTDDAAVKTAVLSELSTNNPSMVVAQFHGAETAGAANGYTASTPAYANAIKTIDTYIGEILTALKARKGFSGENWLVVLASNKGGGVSGGAVGSNIYGDMSRNTYVAFYNPRFSSFLINKPDDNSYPFLGQAVRMVSNVTTNGQALLSNASVGDFGTSGEYTFQMKVRSDGGTASNYAHFCGNMSNYTAREGLNATGWDYMTWGDSYYFSFGGAYAINVGVNIRDGKWHTLAFKLFNSGATRYVALFQDGKKVITADITGKDFTNPAALHLGPGKATSTSDGASISFRDVAIYNYALTDDDLIVNMKKEISLVVPNADKLLGCWPANEGSGTVLKDISAAKNNFTINAATSWLTFNEASPFVGGNISQEAYGTVPNGIDIPVMIYYWMNIAVPSQWGLTGKLYSPKVNLPIN</sequence>
<accession>A0A4R0MYG0</accession>
<comment type="caution">
    <text evidence="1">The sequence shown here is derived from an EMBL/GenBank/DDBJ whole genome shotgun (WGS) entry which is preliminary data.</text>
</comment>